<proteinExistence type="inferred from homology"/>
<dbReference type="AlphaFoldDB" id="A0ABD3GHB1"/>
<evidence type="ECO:0000256" key="1">
    <source>
        <dbReference type="ARBA" id="ARBA00004059"/>
    </source>
</evidence>
<evidence type="ECO:0000256" key="5">
    <source>
        <dbReference type="ARBA" id="ARBA00017454"/>
    </source>
</evidence>
<organism evidence="17 18">
    <name type="scientific">Riccia sorocarpa</name>
    <dbReference type="NCBI Taxonomy" id="122646"/>
    <lineage>
        <taxon>Eukaryota</taxon>
        <taxon>Viridiplantae</taxon>
        <taxon>Streptophyta</taxon>
        <taxon>Embryophyta</taxon>
        <taxon>Marchantiophyta</taxon>
        <taxon>Marchantiopsida</taxon>
        <taxon>Marchantiidae</taxon>
        <taxon>Marchantiales</taxon>
        <taxon>Ricciaceae</taxon>
        <taxon>Riccia</taxon>
    </lineage>
</organism>
<evidence type="ECO:0000313" key="18">
    <source>
        <dbReference type="Proteomes" id="UP001633002"/>
    </source>
</evidence>
<evidence type="ECO:0000256" key="14">
    <source>
        <dbReference type="ARBA" id="ARBA00047726"/>
    </source>
</evidence>
<comment type="caution">
    <text evidence="17">The sequence shown here is derived from an EMBL/GenBank/DDBJ whole genome shotgun (WGS) entry which is preliminary data.</text>
</comment>
<evidence type="ECO:0000256" key="7">
    <source>
        <dbReference type="ARBA" id="ARBA00022857"/>
    </source>
</evidence>
<evidence type="ECO:0000256" key="8">
    <source>
        <dbReference type="ARBA" id="ARBA00022957"/>
    </source>
</evidence>
<evidence type="ECO:0000256" key="11">
    <source>
        <dbReference type="ARBA" id="ARBA00023136"/>
    </source>
</evidence>
<dbReference type="Pfam" id="PF10664">
    <property type="entry name" value="NdhM"/>
    <property type="match status" value="1"/>
</dbReference>
<name>A0ABD3GHB1_9MARC</name>
<evidence type="ECO:0000256" key="16">
    <source>
        <dbReference type="SAM" id="MobiDB-lite"/>
    </source>
</evidence>
<keyword evidence="6" id="KW-0874">Quinone</keyword>
<accession>A0ABD3GHB1</accession>
<keyword evidence="9" id="KW-1278">Translocase</keyword>
<evidence type="ECO:0000256" key="2">
    <source>
        <dbReference type="ARBA" id="ARBA00004185"/>
    </source>
</evidence>
<keyword evidence="18" id="KW-1185">Reference proteome</keyword>
<comment type="catalytic activity">
    <reaction evidence="15">
        <text>a plastoquinone + NADH + (n+1) H(+)(in) = a plastoquinol + NAD(+) + n H(+)(out)</text>
        <dbReference type="Rhea" id="RHEA:42608"/>
        <dbReference type="Rhea" id="RHEA-COMP:9561"/>
        <dbReference type="Rhea" id="RHEA-COMP:9562"/>
        <dbReference type="ChEBI" id="CHEBI:15378"/>
        <dbReference type="ChEBI" id="CHEBI:17757"/>
        <dbReference type="ChEBI" id="CHEBI:57540"/>
        <dbReference type="ChEBI" id="CHEBI:57945"/>
        <dbReference type="ChEBI" id="CHEBI:62192"/>
    </reaction>
</comment>
<comment type="similarity">
    <text evidence="3">Belongs to the NDH complex subunit M family.</text>
</comment>
<keyword evidence="7" id="KW-0521">NADP</keyword>
<dbReference type="PANTHER" id="PTHR36900">
    <property type="entry name" value="NAD(P)H-QUINONE OXIDOREDUCTASE SUBUNIT M, CHLOROPLASTIC"/>
    <property type="match status" value="1"/>
</dbReference>
<evidence type="ECO:0000256" key="15">
    <source>
        <dbReference type="ARBA" id="ARBA00048026"/>
    </source>
</evidence>
<reference evidence="17 18" key="1">
    <citation type="submission" date="2024-09" db="EMBL/GenBank/DDBJ databases">
        <title>Chromosome-scale assembly of Riccia sorocarpa.</title>
        <authorList>
            <person name="Paukszto L."/>
        </authorList>
    </citation>
    <scope>NUCLEOTIDE SEQUENCE [LARGE SCALE GENOMIC DNA]</scope>
    <source>
        <strain evidence="17">LP-2024</strain>
        <tissue evidence="17">Aerial parts of the thallus</tissue>
    </source>
</reference>
<feature type="region of interest" description="Disordered" evidence="16">
    <location>
        <begin position="40"/>
        <end position="80"/>
    </location>
</feature>
<evidence type="ECO:0000256" key="9">
    <source>
        <dbReference type="ARBA" id="ARBA00022967"/>
    </source>
</evidence>
<comment type="subunit">
    <text evidence="4">Part of the chloroplast NDH complex, composed of a mixture of chloroplast and nucleus encoded subunits. Component of the NDH subcomplex A, at least composed of ndhH, ndhI, ndhJ, ndhK, ndhL, ndhM, ndhN and ndhO.</text>
</comment>
<keyword evidence="11" id="KW-0472">Membrane</keyword>
<comment type="subcellular location">
    <subcellularLocation>
        <location evidence="2">Plastid</location>
        <location evidence="2">Chloroplast thylakoid membrane</location>
        <topology evidence="2">Peripheral membrane protein</topology>
        <orientation evidence="2">Stromal side</orientation>
    </subcellularLocation>
</comment>
<dbReference type="PANTHER" id="PTHR36900:SF1">
    <property type="entry name" value="NAD(P)H-QUINONE OXIDOREDUCTASE SUBUNIT M, CHLOROPLASTIC"/>
    <property type="match status" value="1"/>
</dbReference>
<sequence length="213" mass="23573">MTASVMNVSSSSCTITAGASSRVKSSLTEFQILSWRNGTKLSTTTGRNESPNSRRSSRGGIVVRAEGRERDDGVVTSQGLGYEGPGRGGQWLSATTRHVRIYVGVADPETMALDQSQLDKLTLMLDPDDEFVWPEEQVQKVYSYFAELVDNYEGAECTEYTLRLIGSDIEHYIRKLLLANEIKYNLEAQVLNFSMGLPRYDPSTLEGVEEEAG</sequence>
<keyword evidence="10" id="KW-0520">NAD</keyword>
<dbReference type="InterPro" id="IPR018922">
    <property type="entry name" value="NdhM"/>
</dbReference>
<evidence type="ECO:0000313" key="17">
    <source>
        <dbReference type="EMBL" id="KAL3677094.1"/>
    </source>
</evidence>
<comment type="catalytic activity">
    <reaction evidence="14">
        <text>a plastoquinone + NADPH + (n+1) H(+)(in) = a plastoquinol + NADP(+) + n H(+)(out)</text>
        <dbReference type="Rhea" id="RHEA:42612"/>
        <dbReference type="Rhea" id="RHEA-COMP:9561"/>
        <dbReference type="Rhea" id="RHEA-COMP:9562"/>
        <dbReference type="ChEBI" id="CHEBI:15378"/>
        <dbReference type="ChEBI" id="CHEBI:17757"/>
        <dbReference type="ChEBI" id="CHEBI:57783"/>
        <dbReference type="ChEBI" id="CHEBI:58349"/>
        <dbReference type="ChEBI" id="CHEBI:62192"/>
    </reaction>
</comment>
<dbReference type="Proteomes" id="UP001633002">
    <property type="component" value="Unassembled WGS sequence"/>
</dbReference>
<comment type="function">
    <text evidence="1">NDH shuttles electrons from NAD(P)H:plastoquinone, via FMN and iron-sulfur (Fe-S) centers, to quinones in the photosynthetic chain and possibly in a chloroplast respiratory chain. The immediate electron acceptor for the enzyme in this species is believed to be plastoquinone. Couples the redox reaction to proton translocation, and thus conserves the redox energy in a proton gradient.</text>
</comment>
<evidence type="ECO:0000256" key="12">
    <source>
        <dbReference type="ARBA" id="ARBA00029860"/>
    </source>
</evidence>
<dbReference type="GO" id="GO:0009535">
    <property type="term" value="C:chloroplast thylakoid membrane"/>
    <property type="evidence" value="ECO:0007669"/>
    <property type="project" value="UniProtKB-SubCell"/>
</dbReference>
<gene>
    <name evidence="17" type="ORF">R1sor_027042</name>
</gene>
<dbReference type="GO" id="GO:0048038">
    <property type="term" value="F:quinone binding"/>
    <property type="evidence" value="ECO:0007669"/>
    <property type="project" value="UniProtKB-KW"/>
</dbReference>
<evidence type="ECO:0000256" key="10">
    <source>
        <dbReference type="ARBA" id="ARBA00023027"/>
    </source>
</evidence>
<evidence type="ECO:0000256" key="3">
    <source>
        <dbReference type="ARBA" id="ARBA00009484"/>
    </source>
</evidence>
<evidence type="ECO:0000256" key="6">
    <source>
        <dbReference type="ARBA" id="ARBA00022719"/>
    </source>
</evidence>
<protein>
    <recommendedName>
        <fullName evidence="5">NAD(P)H-quinone oxidoreductase subunit M, chloroplastic</fullName>
    </recommendedName>
    <alternativeName>
        <fullName evidence="13">NAD(P)H dehydrogenase subunit M</fullName>
    </alternativeName>
    <alternativeName>
        <fullName evidence="12">NADH-plastoquinone oxidoreductase subunit M</fullName>
    </alternativeName>
</protein>
<evidence type="ECO:0000256" key="4">
    <source>
        <dbReference type="ARBA" id="ARBA00011851"/>
    </source>
</evidence>
<evidence type="ECO:0000256" key="13">
    <source>
        <dbReference type="ARBA" id="ARBA00031769"/>
    </source>
</evidence>
<dbReference type="EMBL" id="JBJQOH010000008">
    <property type="protein sequence ID" value="KAL3677094.1"/>
    <property type="molecule type" value="Genomic_DNA"/>
</dbReference>
<keyword evidence="8" id="KW-0618">Plastoquinone</keyword>